<dbReference type="STRING" id="1296120.A0A1B9H0W2"/>
<dbReference type="GO" id="GO:0006457">
    <property type="term" value="P:protein folding"/>
    <property type="evidence" value="ECO:0007669"/>
    <property type="project" value="InterPro"/>
</dbReference>
<evidence type="ECO:0000259" key="7">
    <source>
        <dbReference type="PROSITE" id="PS50076"/>
    </source>
</evidence>
<dbReference type="InterPro" id="IPR002939">
    <property type="entry name" value="DnaJ_C"/>
</dbReference>
<name>A0A1B9H0W2_9TREE</name>
<dbReference type="OrthoDB" id="550424at2759"/>
<sequence>MFVRDKEGRQVDRWMTRVVVVVFGTNYGSLACACLTGAFPFRAIVVADSTYYDLLEVSVDATEVEIKKAYKKKNPDDPQAHDKFQKIGQAYETLSNPNERATYDQYGTDGPPRGGGMGSDMDMDDLFASMFGGMGGFGFDDGGASFGFDMGGGGGGPSGRRRPKPAKGRDTMVPYDISLEDVYKGKKVVMNLERDRICGGCKGSGGRPGVEPRECSKCEGKGFIFTDRHLAPGLLGKMKSVCPECDGEGKKLRDKEKCKKCKGAKVLKEKKRIEFMIDAGTEDGERIALRGEGDEAPDIPAGDVIFLIRHLPHSSFRPHPGSAGSLQILLSIRLSESLLGFSRVLFIHLDGRGIKVTSKRGDRIIKPGSVWVIKGEGLPIRGSSRKGDMYVRFDVEFPDEKWAKGLEMPVGEDGVGAGGSTKVELPGRKPDLGGVAIVDERELSAKPVN</sequence>
<reference evidence="9 10" key="1">
    <citation type="submission" date="2013-07" db="EMBL/GenBank/DDBJ databases">
        <title>The Genome Sequence of Cryptococcus heveanensis BCC8398.</title>
        <authorList>
            <consortium name="The Broad Institute Genome Sequencing Platform"/>
            <person name="Cuomo C."/>
            <person name="Litvintseva A."/>
            <person name="Chen Y."/>
            <person name="Heitman J."/>
            <person name="Sun S."/>
            <person name="Springer D."/>
            <person name="Dromer F."/>
            <person name="Young S.K."/>
            <person name="Zeng Q."/>
            <person name="Gargeya S."/>
            <person name="Fitzgerald M."/>
            <person name="Abouelleil A."/>
            <person name="Alvarado L."/>
            <person name="Berlin A.M."/>
            <person name="Chapman S.B."/>
            <person name="Dewar J."/>
            <person name="Goldberg J."/>
            <person name="Griggs A."/>
            <person name="Gujja S."/>
            <person name="Hansen M."/>
            <person name="Howarth C."/>
            <person name="Imamovic A."/>
            <person name="Larimer J."/>
            <person name="McCowan C."/>
            <person name="Murphy C."/>
            <person name="Pearson M."/>
            <person name="Priest M."/>
            <person name="Roberts A."/>
            <person name="Saif S."/>
            <person name="Shea T."/>
            <person name="Sykes S."/>
            <person name="Wortman J."/>
            <person name="Nusbaum C."/>
            <person name="Birren B."/>
        </authorList>
    </citation>
    <scope>NUCLEOTIDE SEQUENCE [LARGE SCALE GENOMIC DNA]</scope>
    <source>
        <strain evidence="9 10">BCC8398</strain>
    </source>
</reference>
<dbReference type="Gene3D" id="1.10.287.110">
    <property type="entry name" value="DnaJ domain"/>
    <property type="match status" value="1"/>
</dbReference>
<gene>
    <name evidence="9" type="ORF">I316_01516</name>
</gene>
<evidence type="ECO:0000256" key="2">
    <source>
        <dbReference type="ARBA" id="ARBA00022737"/>
    </source>
</evidence>
<evidence type="ECO:0000256" key="6">
    <source>
        <dbReference type="SAM" id="MobiDB-lite"/>
    </source>
</evidence>
<protein>
    <submittedName>
        <fullName evidence="9">Chaperone regulator</fullName>
    </submittedName>
</protein>
<dbReference type="PROSITE" id="PS50076">
    <property type="entry name" value="DNAJ_2"/>
    <property type="match status" value="1"/>
</dbReference>
<dbReference type="InterPro" id="IPR001305">
    <property type="entry name" value="HSP_DnaJ_Cys-rich_dom"/>
</dbReference>
<evidence type="ECO:0000256" key="4">
    <source>
        <dbReference type="ARBA" id="ARBA00022833"/>
    </source>
</evidence>
<dbReference type="SUPFAM" id="SSF46565">
    <property type="entry name" value="Chaperone J-domain"/>
    <property type="match status" value="1"/>
</dbReference>
<dbReference type="InterPro" id="IPR018253">
    <property type="entry name" value="DnaJ_domain_CS"/>
</dbReference>
<feature type="domain" description="CR-type" evidence="8">
    <location>
        <begin position="185"/>
        <end position="270"/>
    </location>
</feature>
<dbReference type="PRINTS" id="PR00625">
    <property type="entry name" value="JDOMAIN"/>
</dbReference>
<dbReference type="InterPro" id="IPR036869">
    <property type="entry name" value="J_dom_sf"/>
</dbReference>
<dbReference type="PROSITE" id="PS51257">
    <property type="entry name" value="PROKAR_LIPOPROTEIN"/>
    <property type="match status" value="1"/>
</dbReference>
<evidence type="ECO:0000259" key="8">
    <source>
        <dbReference type="PROSITE" id="PS51188"/>
    </source>
</evidence>
<dbReference type="PROSITE" id="PS00636">
    <property type="entry name" value="DNAJ_1"/>
    <property type="match status" value="1"/>
</dbReference>
<dbReference type="CDD" id="cd10747">
    <property type="entry name" value="DnaJ_C"/>
    <property type="match status" value="1"/>
</dbReference>
<dbReference type="EMBL" id="KI669494">
    <property type="protein sequence ID" value="OCF36918.1"/>
    <property type="molecule type" value="Genomic_DNA"/>
</dbReference>
<dbReference type="Gene3D" id="2.60.260.20">
    <property type="entry name" value="Urease metallochaperone UreE, N-terminal domain"/>
    <property type="match status" value="2"/>
</dbReference>
<dbReference type="InterPro" id="IPR044713">
    <property type="entry name" value="DNJA1/2-like"/>
</dbReference>
<dbReference type="GO" id="GO:0051082">
    <property type="term" value="F:unfolded protein binding"/>
    <property type="evidence" value="ECO:0007669"/>
    <property type="project" value="InterPro"/>
</dbReference>
<keyword evidence="1 5" id="KW-0479">Metal-binding</keyword>
<dbReference type="SMART" id="SM00271">
    <property type="entry name" value="DnaJ"/>
    <property type="match status" value="1"/>
</dbReference>
<dbReference type="Gene3D" id="2.10.230.10">
    <property type="entry name" value="Heat shock protein DnaJ, cysteine-rich domain"/>
    <property type="match status" value="1"/>
</dbReference>
<dbReference type="InterPro" id="IPR036410">
    <property type="entry name" value="HSP_DnaJ_Cys-rich_dom_sf"/>
</dbReference>
<dbReference type="PROSITE" id="PS51188">
    <property type="entry name" value="ZF_CR"/>
    <property type="match status" value="1"/>
</dbReference>
<reference evidence="10" key="2">
    <citation type="submission" date="2013-12" db="EMBL/GenBank/DDBJ databases">
        <title>Evolution of pathogenesis and genome organization in the Tremellales.</title>
        <authorList>
            <person name="Cuomo C."/>
            <person name="Litvintseva A."/>
            <person name="Heitman J."/>
            <person name="Chen Y."/>
            <person name="Sun S."/>
            <person name="Springer D."/>
            <person name="Dromer F."/>
            <person name="Young S."/>
            <person name="Zeng Q."/>
            <person name="Chapman S."/>
            <person name="Gujja S."/>
            <person name="Saif S."/>
            <person name="Birren B."/>
        </authorList>
    </citation>
    <scope>NUCLEOTIDE SEQUENCE [LARGE SCALE GENOMIC DNA]</scope>
    <source>
        <strain evidence="10">BCC8398</strain>
    </source>
</reference>
<evidence type="ECO:0000313" key="10">
    <source>
        <dbReference type="Proteomes" id="UP000092666"/>
    </source>
</evidence>
<dbReference type="SUPFAM" id="SSF49493">
    <property type="entry name" value="HSP40/DnaJ peptide-binding domain"/>
    <property type="match status" value="2"/>
</dbReference>
<evidence type="ECO:0000256" key="1">
    <source>
        <dbReference type="ARBA" id="ARBA00022723"/>
    </source>
</evidence>
<dbReference type="PANTHER" id="PTHR43888">
    <property type="entry name" value="DNAJ-LIKE-2, ISOFORM A-RELATED"/>
    <property type="match status" value="1"/>
</dbReference>
<evidence type="ECO:0000313" key="9">
    <source>
        <dbReference type="EMBL" id="OCF36918.1"/>
    </source>
</evidence>
<dbReference type="Pfam" id="PF01556">
    <property type="entry name" value="DnaJ_C"/>
    <property type="match status" value="1"/>
</dbReference>
<dbReference type="Proteomes" id="UP000092666">
    <property type="component" value="Unassembled WGS sequence"/>
</dbReference>
<keyword evidence="10" id="KW-1185">Reference proteome</keyword>
<dbReference type="Pfam" id="PF00226">
    <property type="entry name" value="DnaJ"/>
    <property type="match status" value="1"/>
</dbReference>
<dbReference type="InterPro" id="IPR008971">
    <property type="entry name" value="HSP40/DnaJ_pept-bd"/>
</dbReference>
<dbReference type="FunFam" id="2.10.230.10:FF:000001">
    <property type="entry name" value="DnaJ subfamily A member 2"/>
    <property type="match status" value="1"/>
</dbReference>
<dbReference type="GO" id="GO:0008270">
    <property type="term" value="F:zinc ion binding"/>
    <property type="evidence" value="ECO:0007669"/>
    <property type="project" value="UniProtKB-KW"/>
</dbReference>
<dbReference type="CDD" id="cd10719">
    <property type="entry name" value="DnaJ_zf"/>
    <property type="match status" value="1"/>
</dbReference>
<dbReference type="SUPFAM" id="SSF57938">
    <property type="entry name" value="DnaJ/Hsp40 cysteine-rich domain"/>
    <property type="match status" value="1"/>
</dbReference>
<dbReference type="InterPro" id="IPR001623">
    <property type="entry name" value="DnaJ_domain"/>
</dbReference>
<dbReference type="Pfam" id="PF00684">
    <property type="entry name" value="DnaJ_CXXCXGXG"/>
    <property type="match status" value="1"/>
</dbReference>
<dbReference type="CDD" id="cd06257">
    <property type="entry name" value="DnaJ"/>
    <property type="match status" value="1"/>
</dbReference>
<dbReference type="GO" id="GO:0030544">
    <property type="term" value="F:Hsp70 protein binding"/>
    <property type="evidence" value="ECO:0007669"/>
    <property type="project" value="InterPro"/>
</dbReference>
<keyword evidence="3 5" id="KW-0863">Zinc-finger</keyword>
<feature type="region of interest" description="Disordered" evidence="6">
    <location>
        <begin position="150"/>
        <end position="171"/>
    </location>
</feature>
<feature type="zinc finger region" description="CR-type" evidence="5">
    <location>
        <begin position="185"/>
        <end position="270"/>
    </location>
</feature>
<feature type="domain" description="J" evidence="7">
    <location>
        <begin position="50"/>
        <end position="107"/>
    </location>
</feature>
<accession>A0A1B9H0W2</accession>
<keyword evidence="4 5" id="KW-0862">Zinc</keyword>
<evidence type="ECO:0000256" key="3">
    <source>
        <dbReference type="ARBA" id="ARBA00022771"/>
    </source>
</evidence>
<dbReference type="AlphaFoldDB" id="A0A1B9H0W2"/>
<keyword evidence="2" id="KW-0677">Repeat</keyword>
<proteinExistence type="predicted"/>
<evidence type="ECO:0000256" key="5">
    <source>
        <dbReference type="PROSITE-ProRule" id="PRU00546"/>
    </source>
</evidence>
<organism evidence="9 10">
    <name type="scientific">Kwoniella heveanensis BCC8398</name>
    <dbReference type="NCBI Taxonomy" id="1296120"/>
    <lineage>
        <taxon>Eukaryota</taxon>
        <taxon>Fungi</taxon>
        <taxon>Dikarya</taxon>
        <taxon>Basidiomycota</taxon>
        <taxon>Agaricomycotina</taxon>
        <taxon>Tremellomycetes</taxon>
        <taxon>Tremellales</taxon>
        <taxon>Cryptococcaceae</taxon>
        <taxon>Kwoniella</taxon>
    </lineage>
</organism>